<evidence type="ECO:0000313" key="10">
    <source>
        <dbReference type="EMBL" id="MCV3728703.1"/>
    </source>
</evidence>
<gene>
    <name evidence="8 10" type="primary">cmk</name>
    <name evidence="10" type="ORF">OF376_02860</name>
</gene>
<dbReference type="Gene3D" id="3.40.50.300">
    <property type="entry name" value="P-loop containing nucleotide triphosphate hydrolases"/>
    <property type="match status" value="1"/>
</dbReference>
<dbReference type="SUPFAM" id="SSF52540">
    <property type="entry name" value="P-loop containing nucleoside triphosphate hydrolases"/>
    <property type="match status" value="1"/>
</dbReference>
<evidence type="ECO:0000256" key="5">
    <source>
        <dbReference type="ARBA" id="ARBA00022840"/>
    </source>
</evidence>
<keyword evidence="4 8" id="KW-0418">Kinase</keyword>
<name>A0ABT3BN93_9BACT</name>
<comment type="catalytic activity">
    <reaction evidence="7 8">
        <text>CMP + ATP = CDP + ADP</text>
        <dbReference type="Rhea" id="RHEA:11600"/>
        <dbReference type="ChEBI" id="CHEBI:30616"/>
        <dbReference type="ChEBI" id="CHEBI:58069"/>
        <dbReference type="ChEBI" id="CHEBI:60377"/>
        <dbReference type="ChEBI" id="CHEBI:456216"/>
        <dbReference type="EC" id="2.7.4.25"/>
    </reaction>
</comment>
<keyword evidence="2 8" id="KW-0808">Transferase</keyword>
<dbReference type="InterPro" id="IPR011994">
    <property type="entry name" value="Cytidylate_kinase_dom"/>
</dbReference>
<comment type="similarity">
    <text evidence="1 8">Belongs to the cytidylate kinase family. Type 1 subfamily.</text>
</comment>
<evidence type="ECO:0000256" key="7">
    <source>
        <dbReference type="ARBA" id="ARBA00048478"/>
    </source>
</evidence>
<accession>A0ABT3BN93</accession>
<evidence type="ECO:0000256" key="6">
    <source>
        <dbReference type="ARBA" id="ARBA00047615"/>
    </source>
</evidence>
<evidence type="ECO:0000256" key="1">
    <source>
        <dbReference type="ARBA" id="ARBA00009427"/>
    </source>
</evidence>
<dbReference type="CDD" id="cd02020">
    <property type="entry name" value="CMPK"/>
    <property type="match status" value="1"/>
</dbReference>
<dbReference type="InterPro" id="IPR027417">
    <property type="entry name" value="P-loop_NTPase"/>
</dbReference>
<keyword evidence="5 8" id="KW-0067">ATP-binding</keyword>
<feature type="domain" description="Cytidylate kinase" evidence="9">
    <location>
        <begin position="6"/>
        <end position="222"/>
    </location>
</feature>
<reference evidence="10 11" key="1">
    <citation type="journal article" date="2020" name="Int. J. Syst. Evol. Microbiol.">
        <title>Ureaplasma miroungigenitalium sp. nov. isolated from northern elephant seals (Mirounga angustirostris) and Ureaplasma zalophigenitalium sp. nov. isolated from California sea lions (Zalophus californianus).</title>
        <authorList>
            <person name="Volokhov D.V."/>
            <person name="Gulland F.M."/>
            <person name="Gao Y."/>
            <person name="Chizhikov V.E."/>
        </authorList>
    </citation>
    <scope>NUCLEOTIDE SEQUENCE [LARGE SCALE GENOMIC DNA]</scope>
    <source>
        <strain evidence="10 11">ES3182-GEN</strain>
    </source>
</reference>
<comment type="subcellular location">
    <subcellularLocation>
        <location evidence="8">Cytoplasm</location>
    </subcellularLocation>
</comment>
<keyword evidence="11" id="KW-1185">Reference proteome</keyword>
<evidence type="ECO:0000256" key="4">
    <source>
        <dbReference type="ARBA" id="ARBA00022777"/>
    </source>
</evidence>
<organism evidence="10 11">
    <name type="scientific">Ureaplasma miroungigenitalium</name>
    <dbReference type="NCBI Taxonomy" id="1042321"/>
    <lineage>
        <taxon>Bacteria</taxon>
        <taxon>Bacillati</taxon>
        <taxon>Mycoplasmatota</taxon>
        <taxon>Mycoplasmoidales</taxon>
        <taxon>Mycoplasmoidaceae</taxon>
        <taxon>Ureaplasma</taxon>
    </lineage>
</organism>
<dbReference type="GO" id="GO:0016301">
    <property type="term" value="F:kinase activity"/>
    <property type="evidence" value="ECO:0007669"/>
    <property type="project" value="UniProtKB-KW"/>
</dbReference>
<comment type="caution">
    <text evidence="10">The sequence shown here is derived from an EMBL/GenBank/DDBJ whole genome shotgun (WGS) entry which is preliminary data.</text>
</comment>
<dbReference type="Proteomes" id="UP001208245">
    <property type="component" value="Unassembled WGS sequence"/>
</dbReference>
<protein>
    <recommendedName>
        <fullName evidence="8">Cytidylate kinase</fullName>
        <shortName evidence="8">CK</shortName>
        <ecNumber evidence="8">2.7.4.25</ecNumber>
    </recommendedName>
    <alternativeName>
        <fullName evidence="8">Cytidine monophosphate kinase</fullName>
        <shortName evidence="8">CMP kinase</shortName>
    </alternativeName>
</protein>
<keyword evidence="8" id="KW-0963">Cytoplasm</keyword>
<evidence type="ECO:0000256" key="8">
    <source>
        <dbReference type="HAMAP-Rule" id="MF_00238"/>
    </source>
</evidence>
<dbReference type="NCBIfam" id="TIGR00017">
    <property type="entry name" value="cmk"/>
    <property type="match status" value="1"/>
</dbReference>
<sequence length="230" mass="26058">MSTIKIAIDGPSGSGKSSAAKLLAAKLNFVYINTGNMYRTYAYVLNEHDLLSKIKPTMTASEEQQITDFLDLQKIVFDGDDVHYNDQDISEIVRKNKVANLASKVAQNVCIRNYATNKQRLLADMNNTVMDGRDIGTVVLTNADLKIYLNTKIETRAQRRLEQNKGIDNQDYQTIYDEIKKRDELDMTRALAPLKKADDALEIYNDGMNVEQCVDYLLTVVEKHIPCLKK</sequence>
<proteinExistence type="inferred from homology"/>
<dbReference type="EC" id="2.7.4.25" evidence="8"/>
<keyword evidence="3 8" id="KW-0547">Nucleotide-binding</keyword>
<comment type="catalytic activity">
    <reaction evidence="6 8">
        <text>dCMP + ATP = dCDP + ADP</text>
        <dbReference type="Rhea" id="RHEA:25094"/>
        <dbReference type="ChEBI" id="CHEBI:30616"/>
        <dbReference type="ChEBI" id="CHEBI:57566"/>
        <dbReference type="ChEBI" id="CHEBI:58593"/>
        <dbReference type="ChEBI" id="CHEBI:456216"/>
        <dbReference type="EC" id="2.7.4.25"/>
    </reaction>
</comment>
<dbReference type="Pfam" id="PF02224">
    <property type="entry name" value="Cytidylate_kin"/>
    <property type="match status" value="1"/>
</dbReference>
<dbReference type="InterPro" id="IPR003136">
    <property type="entry name" value="Cytidylate_kin"/>
</dbReference>
<dbReference type="HAMAP" id="MF_00238">
    <property type="entry name" value="Cytidyl_kinase_type1"/>
    <property type="match status" value="1"/>
</dbReference>
<dbReference type="RefSeq" id="WP_263822015.1">
    <property type="nucleotide sequence ID" value="NZ_JAOXHL010000004.1"/>
</dbReference>
<evidence type="ECO:0000256" key="2">
    <source>
        <dbReference type="ARBA" id="ARBA00022679"/>
    </source>
</evidence>
<feature type="binding site" evidence="8">
    <location>
        <begin position="10"/>
        <end position="18"/>
    </location>
    <ligand>
        <name>ATP</name>
        <dbReference type="ChEBI" id="CHEBI:30616"/>
    </ligand>
</feature>
<evidence type="ECO:0000256" key="3">
    <source>
        <dbReference type="ARBA" id="ARBA00022741"/>
    </source>
</evidence>
<evidence type="ECO:0000313" key="11">
    <source>
        <dbReference type="Proteomes" id="UP001208245"/>
    </source>
</evidence>
<evidence type="ECO:0000259" key="9">
    <source>
        <dbReference type="Pfam" id="PF02224"/>
    </source>
</evidence>
<dbReference type="EMBL" id="JAOXHL010000004">
    <property type="protein sequence ID" value="MCV3728703.1"/>
    <property type="molecule type" value="Genomic_DNA"/>
</dbReference>